<dbReference type="PANTHER" id="PTHR31350:SF21">
    <property type="entry name" value="F-BOX ONLY PROTEIN 21"/>
    <property type="match status" value="1"/>
</dbReference>
<dbReference type="InterPro" id="IPR032698">
    <property type="entry name" value="SirB1_N"/>
</dbReference>
<dbReference type="Pfam" id="PF13371">
    <property type="entry name" value="TPR_9"/>
    <property type="match status" value="1"/>
</dbReference>
<keyword evidence="4" id="KW-1185">Reference proteome</keyword>
<dbReference type="Gene3D" id="1.25.40.10">
    <property type="entry name" value="Tetratricopeptide repeat domain"/>
    <property type="match status" value="1"/>
</dbReference>
<name>A0A4V0Z015_KTERU</name>
<reference evidence="3 4" key="1">
    <citation type="submission" date="2019-01" db="EMBL/GenBank/DDBJ databases">
        <title>Ktedonosporobacter rubrisoli SCAWS-G2.</title>
        <authorList>
            <person name="Huang Y."/>
            <person name="Yan B."/>
        </authorList>
    </citation>
    <scope>NUCLEOTIDE SEQUENCE [LARGE SCALE GENOMIC DNA]</scope>
    <source>
        <strain evidence="3 4">SCAWS-G2</strain>
    </source>
</reference>
<accession>A0A4V0Z015</accession>
<evidence type="ECO:0000313" key="3">
    <source>
        <dbReference type="EMBL" id="QBD81641.1"/>
    </source>
</evidence>
<dbReference type="SUPFAM" id="SSF48452">
    <property type="entry name" value="TPR-like"/>
    <property type="match status" value="1"/>
</dbReference>
<organism evidence="3 4">
    <name type="scientific">Ktedonosporobacter rubrisoli</name>
    <dbReference type="NCBI Taxonomy" id="2509675"/>
    <lineage>
        <taxon>Bacteria</taxon>
        <taxon>Bacillati</taxon>
        <taxon>Chloroflexota</taxon>
        <taxon>Ktedonobacteria</taxon>
        <taxon>Ktedonobacterales</taxon>
        <taxon>Ktedonosporobacteraceae</taxon>
        <taxon>Ktedonosporobacter</taxon>
    </lineage>
</organism>
<dbReference type="EMBL" id="CP035758">
    <property type="protein sequence ID" value="QBD81641.1"/>
    <property type="molecule type" value="Genomic_DNA"/>
</dbReference>
<feature type="domain" description="Protein SirB1 N-terminal" evidence="2">
    <location>
        <begin position="50"/>
        <end position="213"/>
    </location>
</feature>
<gene>
    <name evidence="3" type="ORF">EPA93_38995</name>
</gene>
<dbReference type="PANTHER" id="PTHR31350">
    <property type="entry name" value="SI:DKEY-261L7.2"/>
    <property type="match status" value="1"/>
</dbReference>
<protein>
    <submittedName>
        <fullName evidence="3">Tetratricopeptide repeat protein</fullName>
    </submittedName>
</protein>
<evidence type="ECO:0000313" key="4">
    <source>
        <dbReference type="Proteomes" id="UP000290365"/>
    </source>
</evidence>
<evidence type="ECO:0000256" key="1">
    <source>
        <dbReference type="ARBA" id="ARBA00007100"/>
    </source>
</evidence>
<dbReference type="KEGG" id="kbs:EPA93_38995"/>
<dbReference type="RefSeq" id="WP_129892702.1">
    <property type="nucleotide sequence ID" value="NZ_CP035758.1"/>
</dbReference>
<dbReference type="OrthoDB" id="232498at2"/>
<evidence type="ECO:0000259" key="2">
    <source>
        <dbReference type="Pfam" id="PF13369"/>
    </source>
</evidence>
<comment type="similarity">
    <text evidence="1">Belongs to the UPF0162 family.</text>
</comment>
<proteinExistence type="inferred from homology"/>
<dbReference type="Pfam" id="PF13369">
    <property type="entry name" value="Transglut_core2"/>
    <property type="match status" value="1"/>
</dbReference>
<sequence>MTERNPKDSSQERVYRAIEALVAGEDEAIDLARAALLIASIEYPDLDMAHYMAQLDALARRVYDVLALPDPSTLPQLPADIATLDVIKTINQVLFVEEQFHGNHDDYYNSNNSLFNKVLDEHTGIPITLSLLYMEVAKRVGIRIEGIGLPFHFVVRCRLPDKIVYIDSFHQGRLLSEEECREMVRHIARTRLKVHSHWFEPVRHKQLLIRILNNLKKVYTDNEDYIHALTICDLLVLIAPQTITERRDRGVIHLQLKHYAPALHDLTAYVEQAPGAKDRYDMLNYIKAVRQIIAMMN</sequence>
<dbReference type="Proteomes" id="UP000290365">
    <property type="component" value="Chromosome"/>
</dbReference>
<dbReference type="InterPro" id="IPR011990">
    <property type="entry name" value="TPR-like_helical_dom_sf"/>
</dbReference>
<dbReference type="AlphaFoldDB" id="A0A4V0Z015"/>